<evidence type="ECO:0000313" key="5">
    <source>
        <dbReference type="Proteomes" id="UP000664914"/>
    </source>
</evidence>
<feature type="domain" description="DUF403" evidence="2">
    <location>
        <begin position="520"/>
        <end position="830"/>
    </location>
</feature>
<evidence type="ECO:0000256" key="1">
    <source>
        <dbReference type="SAM" id="MobiDB-lite"/>
    </source>
</evidence>
<dbReference type="Gene3D" id="3.40.50.11290">
    <property type="match status" value="1"/>
</dbReference>
<accession>A0A975D3U8</accession>
<name>A0A975D3U8_9SPHN</name>
<proteinExistence type="predicted"/>
<feature type="compositionally biased region" description="Acidic residues" evidence="1">
    <location>
        <begin position="587"/>
        <end position="598"/>
    </location>
</feature>
<dbReference type="PANTHER" id="PTHR34595">
    <property type="entry name" value="BLR5612 PROTEIN"/>
    <property type="match status" value="1"/>
</dbReference>
<dbReference type="EMBL" id="CP059319">
    <property type="protein sequence ID" value="QTH22174.1"/>
    <property type="molecule type" value="Genomic_DNA"/>
</dbReference>
<dbReference type="Proteomes" id="UP000664914">
    <property type="component" value="Chromosome"/>
</dbReference>
<dbReference type="RefSeq" id="WP_208633121.1">
    <property type="nucleotide sequence ID" value="NZ_CP059319.1"/>
</dbReference>
<sequence length="845" mass="91309">MQGDMMAELPGLPSLGEGWLQSYIAMAGMADALRGDVGRGARWWHALFEGIGRLSEGRLDLLQQRMARQVQELGTAFRLPGEEGERPWPVSAVPLLIGEDDWAVIAAGIAQRAELLERLLDDVFGEQTVVASGAVPAALVTGSRAFWRSQIGVKPPGGHHLHIYAADIGRDPSGEWRVLDDHVRAPVGAGYALENRLASSRLMGALQTRLHVERLAPFFSAFREGLSAVCRRSDPRIGLLTPGRYNQSYAEQAHLARYLGLLLVEGSDLSVTEDGLFVRTIEGLKRVDALWRRIDSRYLDPLAFDAGSAIGVPGLMDAMAAGQAVIANAPGAGAVESTAMGAFLPALAQRLLGEHLILPNIATWWCGQDGPRAQVEARLDELLIAPAFSEAPLGLPRGRPVLAATLSRAQREMLLADMRNRPTDYVAMEDVHLSTTPAVLDGQLVPRPFTVRVFAARDGEGKWTVMPGGFARIGDDSDARVTVMGEGAFSADVCVVGRKTVDPVSLLPQKVPIRRNPGTLPSRAADNLYWLGRYLERGEATLRLVRATLGGSIVADGGAALFPLTLDRLGTMLIASGAAIAERPAAEDGEEPEEEEGAGETHDLRELALLALDGDGPASIKVLMRHARAIASGTRDRLSGDVWRLVDAPLPAAASDDAEAMLARAVDLQERFSALAGLSAENMGRTAGWRFHDMGRRIERAQWGCRQVRIFGAADASADDLTTLLDLFDSQISYRARYLAGLALEPVRDLVALDPYNPRSIAFQVERIARHLAELPALRDDGMAEAHEMIFYRIEATLRTATAETLDAATVLGLENMFSELSNAISTRFFLQGSEGFRMSGMTLA</sequence>
<evidence type="ECO:0000259" key="2">
    <source>
        <dbReference type="Pfam" id="PF04168"/>
    </source>
</evidence>
<dbReference type="AlphaFoldDB" id="A0A975D3U8"/>
<feature type="domain" description="Circularly permuted ATP-grasp type 2" evidence="3">
    <location>
        <begin position="94"/>
        <end position="473"/>
    </location>
</feature>
<dbReference type="SUPFAM" id="SSF56059">
    <property type="entry name" value="Glutathione synthetase ATP-binding domain-like"/>
    <property type="match status" value="1"/>
</dbReference>
<gene>
    <name evidence="4" type="ORF">HRJ34_01155</name>
</gene>
<reference evidence="4" key="2">
    <citation type="submission" date="2021-04" db="EMBL/GenBank/DDBJ databases">
        <title>Isolation and genomic analysis of the ibuprofen-degrading bacterium Sphingomonas strain MPO218.</title>
        <authorList>
            <person name="Aulestia M."/>
            <person name="Flores A."/>
            <person name="Mangas E.L."/>
            <person name="Perez-Pulido A.J."/>
            <person name="Santero E."/>
            <person name="Camacho E.M."/>
        </authorList>
    </citation>
    <scope>NUCLEOTIDE SEQUENCE</scope>
    <source>
        <strain evidence="4">MPO218</strain>
    </source>
</reference>
<evidence type="ECO:0000259" key="3">
    <source>
        <dbReference type="Pfam" id="PF14403"/>
    </source>
</evidence>
<organism evidence="4 5">
    <name type="scientific">Rhizorhabdus wittichii</name>
    <dbReference type="NCBI Taxonomy" id="160791"/>
    <lineage>
        <taxon>Bacteria</taxon>
        <taxon>Pseudomonadati</taxon>
        <taxon>Pseudomonadota</taxon>
        <taxon>Alphaproteobacteria</taxon>
        <taxon>Sphingomonadales</taxon>
        <taxon>Sphingomonadaceae</taxon>
        <taxon>Rhizorhabdus</taxon>
    </lineage>
</organism>
<dbReference type="Pfam" id="PF14403">
    <property type="entry name" value="CP_ATPgrasp_2"/>
    <property type="match status" value="1"/>
</dbReference>
<evidence type="ECO:0000313" key="4">
    <source>
        <dbReference type="EMBL" id="QTH22174.1"/>
    </source>
</evidence>
<dbReference type="InterPro" id="IPR025841">
    <property type="entry name" value="CP_ATPgrasp_2"/>
</dbReference>
<dbReference type="InterPro" id="IPR051680">
    <property type="entry name" value="ATP-dep_Glu-Cys_Ligase-2"/>
</dbReference>
<protein>
    <submittedName>
        <fullName evidence="4">Circularly permuted type 2 ATP-grasp protein</fullName>
    </submittedName>
</protein>
<dbReference type="InterPro" id="IPR007296">
    <property type="entry name" value="DUF403"/>
</dbReference>
<dbReference type="Pfam" id="PF04168">
    <property type="entry name" value="Alpha-E"/>
    <property type="match status" value="1"/>
</dbReference>
<reference evidence="4" key="1">
    <citation type="submission" date="2020-07" db="EMBL/GenBank/DDBJ databases">
        <authorList>
            <person name="Camacho E."/>
        </authorList>
    </citation>
    <scope>NUCLEOTIDE SEQUENCE</scope>
    <source>
        <strain evidence="4">MPO218</strain>
    </source>
</reference>
<feature type="region of interest" description="Disordered" evidence="1">
    <location>
        <begin position="582"/>
        <end position="601"/>
    </location>
</feature>
<dbReference type="PANTHER" id="PTHR34595:SF2">
    <property type="entry name" value="BLR2978 PROTEIN"/>
    <property type="match status" value="1"/>
</dbReference>